<keyword evidence="2" id="KW-1185">Reference proteome</keyword>
<protein>
    <submittedName>
        <fullName evidence="1">Helix-hairpin-helix domain-containing protein</fullName>
    </submittedName>
</protein>
<dbReference type="Proteomes" id="UP001320831">
    <property type="component" value="Unassembled WGS sequence"/>
</dbReference>
<proteinExistence type="predicted"/>
<sequence>MIEESERRRMLRAHSIGPKMVAYLEAIGIERLSDLAGADPEMIAMRIDIALCRKHMNRLGVEAIRNLIALAEEETERS</sequence>
<accession>A0ABT2LSE6</accession>
<evidence type="ECO:0000313" key="1">
    <source>
        <dbReference type="EMBL" id="MCT7377462.1"/>
    </source>
</evidence>
<organism evidence="1 2">
    <name type="scientific">Chelativorans salis</name>
    <dbReference type="NCBI Taxonomy" id="2978478"/>
    <lineage>
        <taxon>Bacteria</taxon>
        <taxon>Pseudomonadati</taxon>
        <taxon>Pseudomonadota</taxon>
        <taxon>Alphaproteobacteria</taxon>
        <taxon>Hyphomicrobiales</taxon>
        <taxon>Phyllobacteriaceae</taxon>
        <taxon>Chelativorans</taxon>
    </lineage>
</organism>
<gene>
    <name evidence="1" type="ORF">N5A92_20810</name>
</gene>
<evidence type="ECO:0000313" key="2">
    <source>
        <dbReference type="Proteomes" id="UP001320831"/>
    </source>
</evidence>
<comment type="caution">
    <text evidence="1">The sequence shown here is derived from an EMBL/GenBank/DDBJ whole genome shotgun (WGS) entry which is preliminary data.</text>
</comment>
<name>A0ABT2LSE6_9HYPH</name>
<dbReference type="EMBL" id="JAOCZP010000007">
    <property type="protein sequence ID" value="MCT7377462.1"/>
    <property type="molecule type" value="Genomic_DNA"/>
</dbReference>
<dbReference type="RefSeq" id="WP_260905978.1">
    <property type="nucleotide sequence ID" value="NZ_JAOCZP010000007.1"/>
</dbReference>
<reference evidence="1 2" key="1">
    <citation type="submission" date="2022-09" db="EMBL/GenBank/DDBJ databases">
        <title>Chelativorans salina sp. nov., a novel slightly halophilic bacterium isolated from a saline lake sediment enrichment.</title>
        <authorList>
            <person name="Gao L."/>
            <person name="Fang B.-Z."/>
            <person name="Li W.-J."/>
        </authorList>
    </citation>
    <scope>NUCLEOTIDE SEQUENCE [LARGE SCALE GENOMIC DNA]</scope>
    <source>
        <strain evidence="1 2">EGI FJ00035</strain>
    </source>
</reference>